<sequence>MSILRFLKAQLKHSMLTGIPQIIQARGTLQKLLKFLVLICCFIGCMYQIWLYMQVYWKYPVIVDVFVSNPSHISLPAFTVCEYNGIQKSKFCKSFKELCTPNKSLWEFCMGNSGYCGESVPPESTKEKVPAIAPEELPINISDLRAEYRKLGSTYLHFVSYVQHGNVTFKPRQISVFNLQNLPTNCYAFNTVWGNGSATLTKEPQRKSIEIALKTTMNENFYLSTPNAIQMAVHSPFMMVNPFTDGFSIRPCTTYKMQLQKIEKTLLPAPYSTNCTDYVTMWRDRGGYGPLNQEMCVRECAFNQSIKLFGCFDPGVINYPNDDALFCFNGEASNIDKVFKNCGLNCQPACYITCTHQVKSAFIYDQTWYQTLINYIIQQLSEVWCAYDYRCTRSFEIDELITTRCRTGIEISFVRNQVMKFSYKKKYEIVEAFGYIGGFLGMWLGISLIAVCDFLETCLIILIHACKRRKSSYKKNKNHVFMMKMQEKRMFLM</sequence>
<evidence type="ECO:0000256" key="2">
    <source>
        <dbReference type="ARBA" id="ARBA00007193"/>
    </source>
</evidence>
<dbReference type="AlphaFoldDB" id="A0A8X6XCT9"/>
<keyword evidence="11 12" id="KW-0407">Ion channel</keyword>
<accession>A0A8X6XCT9</accession>
<name>A0A8X6XCT9_9ARAC</name>
<evidence type="ECO:0000256" key="13">
    <source>
        <dbReference type="SAM" id="Phobius"/>
    </source>
</evidence>
<evidence type="ECO:0000256" key="11">
    <source>
        <dbReference type="ARBA" id="ARBA00023303"/>
    </source>
</evidence>
<dbReference type="GO" id="GO:0015280">
    <property type="term" value="F:ligand-gated sodium channel activity"/>
    <property type="evidence" value="ECO:0007669"/>
    <property type="project" value="TreeGrafter"/>
</dbReference>
<keyword evidence="3 12" id="KW-0813">Transport</keyword>
<dbReference type="PANTHER" id="PTHR11690">
    <property type="entry name" value="AMILORIDE-SENSITIVE SODIUM CHANNEL-RELATED"/>
    <property type="match status" value="1"/>
</dbReference>
<feature type="transmembrane region" description="Helical" evidence="13">
    <location>
        <begin position="32"/>
        <end position="53"/>
    </location>
</feature>
<evidence type="ECO:0000313" key="15">
    <source>
        <dbReference type="Proteomes" id="UP000886998"/>
    </source>
</evidence>
<reference evidence="14" key="1">
    <citation type="submission" date="2020-08" db="EMBL/GenBank/DDBJ databases">
        <title>Multicomponent nature underlies the extraordinary mechanical properties of spider dragline silk.</title>
        <authorList>
            <person name="Kono N."/>
            <person name="Nakamura H."/>
            <person name="Mori M."/>
            <person name="Yoshida Y."/>
            <person name="Ohtoshi R."/>
            <person name="Malay A.D."/>
            <person name="Moran D.A.P."/>
            <person name="Tomita M."/>
            <person name="Numata K."/>
            <person name="Arakawa K."/>
        </authorList>
    </citation>
    <scope>NUCLEOTIDE SEQUENCE</scope>
</reference>
<dbReference type="EMBL" id="BMAV01007942">
    <property type="protein sequence ID" value="GFY51215.1"/>
    <property type="molecule type" value="Genomic_DNA"/>
</dbReference>
<keyword evidence="6 13" id="KW-1133">Transmembrane helix</keyword>
<proteinExistence type="inferred from homology"/>
<evidence type="ECO:0000256" key="10">
    <source>
        <dbReference type="ARBA" id="ARBA00023201"/>
    </source>
</evidence>
<evidence type="ECO:0000256" key="3">
    <source>
        <dbReference type="ARBA" id="ARBA00022448"/>
    </source>
</evidence>
<dbReference type="PANTHER" id="PTHR11690:SF248">
    <property type="entry name" value="PICKPOCKET 17, ISOFORM A"/>
    <property type="match status" value="1"/>
</dbReference>
<evidence type="ECO:0000256" key="4">
    <source>
        <dbReference type="ARBA" id="ARBA00022461"/>
    </source>
</evidence>
<keyword evidence="7" id="KW-0915">Sodium</keyword>
<comment type="subcellular location">
    <subcellularLocation>
        <location evidence="1">Membrane</location>
        <topology evidence="1">Multi-pass membrane protein</topology>
    </subcellularLocation>
</comment>
<dbReference type="Pfam" id="PF00858">
    <property type="entry name" value="ASC"/>
    <property type="match status" value="1"/>
</dbReference>
<keyword evidence="10 12" id="KW-0739">Sodium transport</keyword>
<evidence type="ECO:0000256" key="5">
    <source>
        <dbReference type="ARBA" id="ARBA00022692"/>
    </source>
</evidence>
<evidence type="ECO:0000256" key="6">
    <source>
        <dbReference type="ARBA" id="ARBA00022989"/>
    </source>
</evidence>
<gene>
    <name evidence="14" type="primary">AVEN_154027_1</name>
    <name evidence="14" type="ORF">TNIN_410311</name>
</gene>
<dbReference type="Gene3D" id="2.60.470.10">
    <property type="entry name" value="Acid-sensing ion channels like domains"/>
    <property type="match status" value="1"/>
</dbReference>
<keyword evidence="8 12" id="KW-0406">Ion transport</keyword>
<evidence type="ECO:0000256" key="1">
    <source>
        <dbReference type="ARBA" id="ARBA00004141"/>
    </source>
</evidence>
<evidence type="ECO:0000256" key="8">
    <source>
        <dbReference type="ARBA" id="ARBA00023065"/>
    </source>
</evidence>
<dbReference type="OrthoDB" id="6423828at2759"/>
<keyword evidence="9 13" id="KW-0472">Membrane</keyword>
<protein>
    <submittedName>
        <fullName evidence="14">Uncharacterized protein</fullName>
    </submittedName>
</protein>
<keyword evidence="4 12" id="KW-0894">Sodium channel</keyword>
<evidence type="ECO:0000256" key="12">
    <source>
        <dbReference type="RuleBase" id="RU000679"/>
    </source>
</evidence>
<comment type="similarity">
    <text evidence="2 12">Belongs to the amiloride-sensitive sodium channel (TC 1.A.6) family.</text>
</comment>
<evidence type="ECO:0000313" key="14">
    <source>
        <dbReference type="EMBL" id="GFY51215.1"/>
    </source>
</evidence>
<evidence type="ECO:0000256" key="9">
    <source>
        <dbReference type="ARBA" id="ARBA00023136"/>
    </source>
</evidence>
<comment type="caution">
    <text evidence="14">The sequence shown here is derived from an EMBL/GenBank/DDBJ whole genome shotgun (WGS) entry which is preliminary data.</text>
</comment>
<organism evidence="14 15">
    <name type="scientific">Trichonephila inaurata madagascariensis</name>
    <dbReference type="NCBI Taxonomy" id="2747483"/>
    <lineage>
        <taxon>Eukaryota</taxon>
        <taxon>Metazoa</taxon>
        <taxon>Ecdysozoa</taxon>
        <taxon>Arthropoda</taxon>
        <taxon>Chelicerata</taxon>
        <taxon>Arachnida</taxon>
        <taxon>Araneae</taxon>
        <taxon>Araneomorphae</taxon>
        <taxon>Entelegynae</taxon>
        <taxon>Araneoidea</taxon>
        <taxon>Nephilidae</taxon>
        <taxon>Trichonephila</taxon>
        <taxon>Trichonephila inaurata</taxon>
    </lineage>
</organism>
<dbReference type="InterPro" id="IPR001873">
    <property type="entry name" value="ENaC"/>
</dbReference>
<dbReference type="GO" id="GO:0005886">
    <property type="term" value="C:plasma membrane"/>
    <property type="evidence" value="ECO:0007669"/>
    <property type="project" value="TreeGrafter"/>
</dbReference>
<keyword evidence="15" id="KW-1185">Reference proteome</keyword>
<feature type="transmembrane region" description="Helical" evidence="13">
    <location>
        <begin position="432"/>
        <end position="465"/>
    </location>
</feature>
<dbReference type="Gene3D" id="1.10.287.770">
    <property type="entry name" value="YojJ-like"/>
    <property type="match status" value="1"/>
</dbReference>
<dbReference type="Proteomes" id="UP000886998">
    <property type="component" value="Unassembled WGS sequence"/>
</dbReference>
<keyword evidence="5 12" id="KW-0812">Transmembrane</keyword>
<evidence type="ECO:0000256" key="7">
    <source>
        <dbReference type="ARBA" id="ARBA00023053"/>
    </source>
</evidence>